<feature type="region of interest" description="Disordered" evidence="1">
    <location>
        <begin position="544"/>
        <end position="567"/>
    </location>
</feature>
<dbReference type="Proteomes" id="UP000188354">
    <property type="component" value="Chromosome LG01"/>
</dbReference>
<feature type="domain" description="C2H2-type" evidence="2">
    <location>
        <begin position="747"/>
        <end position="771"/>
    </location>
</feature>
<evidence type="ECO:0000259" key="3">
    <source>
        <dbReference type="SMART" id="SM00451"/>
    </source>
</evidence>
<dbReference type="GO" id="GO:0003676">
    <property type="term" value="F:nucleic acid binding"/>
    <property type="evidence" value="ECO:0007669"/>
    <property type="project" value="InterPro"/>
</dbReference>
<evidence type="ECO:0000256" key="1">
    <source>
        <dbReference type="SAM" id="MobiDB-lite"/>
    </source>
</evidence>
<dbReference type="SMART" id="SM00451">
    <property type="entry name" value="ZnF_U1"/>
    <property type="match status" value="2"/>
</dbReference>
<sequence>MEFKFRALDEAPPPPPITTAYPTTVTYISHRSLRDGFSGMIPSPRHNSFPMPMNSTRETLRRELEKEQIRREIIAGEIERRRELEEEVRRELALERGWGMAMAETSHGFSFEERVSMMRLNPSSYLFNHNARSQPQLSQLMPPAELKPYLETNNDNVIKLGPVKYMSPSLYRLDTTARTQSQLPQLMAPADEFKPSPETNNDKLVTLGSVKFSSPGRYQFDNNNNAWPQPPLAQLMAPGGEFKPSLETNNEFVKQGSVKFPSPGQYQFANNAWSHPQLPELRAPAEFKPYEETNKDKVIKLAKPDPDRYVAKRKAVTPDVDRNDHFPSSLKKKPKEDWSCAVCKVSATSEKGLKDHLQGKKHKAKEIALRKKKIFKNTNTSISSKKSEKSVKSNQLMHTTTSGLDAKADRQPLQSSVTCGGINQTMAGKGAVESKNEEHFVQKNLKSEPMYTTTLGLGTKANSLPIQPSFISWMDINQTVASKGAVESKNEEQLGPKNVNSNESMDATATSVLDAKADKLPVQPNFATWEDINHTTADKCAVESKNKEQLVPKNVKSESMDTTETSRLGAKTDRLTLQPTFKTCGDINKIMSHKGMVKSNNEEQVVQKNVKSNEPMDNTTTSGLNTKADRLQFQPSFSPWGDIYRPKADKAVVDSKNGEQPVQNIAKSNEPIDTTTLGLDAKTDKPSLQPSFITWGDIAKTMANKGAVESKNAEQPVHKNVDGLKNENRTINEQGGKKALKRKKMKFWCETCQVGAPSQVVMESHKKGKKHLARMKTSSVSVEAPELIKGTDGKQFC</sequence>
<evidence type="ECO:0000313" key="4">
    <source>
        <dbReference type="EMBL" id="OIW18634.1"/>
    </source>
</evidence>
<protein>
    <recommendedName>
        <fullName evidence="6">U1-type domain-containing protein</fullName>
    </recommendedName>
</protein>
<dbReference type="EMBL" id="CM007361">
    <property type="protein sequence ID" value="OIW18634.1"/>
    <property type="molecule type" value="Genomic_DNA"/>
</dbReference>
<proteinExistence type="predicted"/>
<dbReference type="Gramene" id="OIW18634">
    <property type="protein sequence ID" value="OIW18634"/>
    <property type="gene ID" value="TanjilG_13386"/>
</dbReference>
<feature type="region of interest" description="Disordered" evidence="1">
    <location>
        <begin position="484"/>
        <end position="504"/>
    </location>
</feature>
<dbReference type="SMART" id="SM00355">
    <property type="entry name" value="ZnF_C2H2"/>
    <property type="match status" value="2"/>
</dbReference>
<feature type="compositionally biased region" description="Basic and acidic residues" evidence="1">
    <location>
        <begin position="544"/>
        <end position="559"/>
    </location>
</feature>
<dbReference type="SUPFAM" id="SSF57667">
    <property type="entry name" value="beta-beta-alpha zinc fingers"/>
    <property type="match status" value="2"/>
</dbReference>
<dbReference type="OrthoDB" id="1436989at2759"/>
<feature type="domain" description="U1-type" evidence="3">
    <location>
        <begin position="335"/>
        <end position="369"/>
    </location>
</feature>
<keyword evidence="5" id="KW-1185">Reference proteome</keyword>
<dbReference type="PANTHER" id="PTHR47487:SF8">
    <property type="entry name" value="OS08G0270900 PROTEIN"/>
    <property type="match status" value="1"/>
</dbReference>
<dbReference type="InterPro" id="IPR036236">
    <property type="entry name" value="Znf_C2H2_sf"/>
</dbReference>
<reference evidence="4 5" key="1">
    <citation type="journal article" date="2017" name="Plant Biotechnol. J.">
        <title>A comprehensive draft genome sequence for lupin (Lupinus angustifolius), an emerging health food: insights into plant-microbe interactions and legume evolution.</title>
        <authorList>
            <person name="Hane J.K."/>
            <person name="Ming Y."/>
            <person name="Kamphuis L.G."/>
            <person name="Nelson M.N."/>
            <person name="Garg G."/>
            <person name="Atkins C.A."/>
            <person name="Bayer P.E."/>
            <person name="Bravo A."/>
            <person name="Bringans S."/>
            <person name="Cannon S."/>
            <person name="Edwards D."/>
            <person name="Foley R."/>
            <person name="Gao L.L."/>
            <person name="Harrison M.J."/>
            <person name="Huang W."/>
            <person name="Hurgobin B."/>
            <person name="Li S."/>
            <person name="Liu C.W."/>
            <person name="McGrath A."/>
            <person name="Morahan G."/>
            <person name="Murray J."/>
            <person name="Weller J."/>
            <person name="Jian J."/>
            <person name="Singh K.B."/>
        </authorList>
    </citation>
    <scope>NUCLEOTIDE SEQUENCE [LARGE SCALE GENOMIC DNA]</scope>
    <source>
        <strain evidence="5">cv. Tanjil</strain>
        <tissue evidence="4">Whole plant</tissue>
    </source>
</reference>
<evidence type="ECO:0008006" key="6">
    <source>
        <dbReference type="Google" id="ProtNLM"/>
    </source>
</evidence>
<dbReference type="AlphaFoldDB" id="A0A4P1RUL9"/>
<dbReference type="GO" id="GO:0008270">
    <property type="term" value="F:zinc ion binding"/>
    <property type="evidence" value="ECO:0007669"/>
    <property type="project" value="InterPro"/>
</dbReference>
<dbReference type="InterPro" id="IPR003604">
    <property type="entry name" value="Matrin/U1-like-C_Znf_C2H2"/>
</dbReference>
<dbReference type="Gene3D" id="3.30.160.60">
    <property type="entry name" value="Classic Zinc Finger"/>
    <property type="match status" value="2"/>
</dbReference>
<evidence type="ECO:0000259" key="2">
    <source>
        <dbReference type="SMART" id="SM00355"/>
    </source>
</evidence>
<gene>
    <name evidence="4" type="ORF">TanjilG_13386</name>
</gene>
<dbReference type="PANTHER" id="PTHR47487">
    <property type="entry name" value="OS06G0651300 PROTEIN-RELATED"/>
    <property type="match status" value="1"/>
</dbReference>
<evidence type="ECO:0000313" key="5">
    <source>
        <dbReference type="Proteomes" id="UP000188354"/>
    </source>
</evidence>
<organism evidence="4 5">
    <name type="scientific">Lupinus angustifolius</name>
    <name type="common">Narrow-leaved blue lupine</name>
    <dbReference type="NCBI Taxonomy" id="3871"/>
    <lineage>
        <taxon>Eukaryota</taxon>
        <taxon>Viridiplantae</taxon>
        <taxon>Streptophyta</taxon>
        <taxon>Embryophyta</taxon>
        <taxon>Tracheophyta</taxon>
        <taxon>Spermatophyta</taxon>
        <taxon>Magnoliopsida</taxon>
        <taxon>eudicotyledons</taxon>
        <taxon>Gunneridae</taxon>
        <taxon>Pentapetalae</taxon>
        <taxon>rosids</taxon>
        <taxon>fabids</taxon>
        <taxon>Fabales</taxon>
        <taxon>Fabaceae</taxon>
        <taxon>Papilionoideae</taxon>
        <taxon>50 kb inversion clade</taxon>
        <taxon>genistoids sensu lato</taxon>
        <taxon>core genistoids</taxon>
        <taxon>Genisteae</taxon>
        <taxon>Lupinus</taxon>
    </lineage>
</organism>
<feature type="domain" description="C2H2-type" evidence="2">
    <location>
        <begin position="338"/>
        <end position="362"/>
    </location>
</feature>
<accession>A0A4P1RUL9</accession>
<feature type="domain" description="U1-type" evidence="3">
    <location>
        <begin position="744"/>
        <end position="778"/>
    </location>
</feature>
<dbReference type="InterPro" id="IPR013087">
    <property type="entry name" value="Znf_C2H2_type"/>
</dbReference>
<name>A0A4P1RUL9_LUPAN</name>
<dbReference type="Pfam" id="PF12874">
    <property type="entry name" value="zf-met"/>
    <property type="match status" value="2"/>
</dbReference>
<dbReference type="KEGG" id="lang:109355062"/>